<accession>A0ABR9UX88</accession>
<gene>
    <name evidence="2" type="ORF">IQ230_21630</name>
</gene>
<comment type="caution">
    <text evidence="2">The sequence shown here is derived from an EMBL/GenBank/DDBJ whole genome shotgun (WGS) entry which is preliminary data.</text>
</comment>
<organism evidence="2 3">
    <name type="scientific">Gloeocapsopsis crepidinum LEGE 06123</name>
    <dbReference type="NCBI Taxonomy" id="588587"/>
    <lineage>
        <taxon>Bacteria</taxon>
        <taxon>Bacillati</taxon>
        <taxon>Cyanobacteriota</taxon>
        <taxon>Cyanophyceae</taxon>
        <taxon>Oscillatoriophycideae</taxon>
        <taxon>Chroococcales</taxon>
        <taxon>Chroococcaceae</taxon>
        <taxon>Gloeocapsopsis</taxon>
    </lineage>
</organism>
<dbReference type="Proteomes" id="UP000651156">
    <property type="component" value="Unassembled WGS sequence"/>
</dbReference>
<protein>
    <submittedName>
        <fullName evidence="2">Uncharacterized protein</fullName>
    </submittedName>
</protein>
<keyword evidence="1" id="KW-0732">Signal</keyword>
<reference evidence="2 3" key="1">
    <citation type="submission" date="2020-10" db="EMBL/GenBank/DDBJ databases">
        <authorList>
            <person name="Castelo-Branco R."/>
            <person name="Eusebio N."/>
            <person name="Adriana R."/>
            <person name="Vieira A."/>
            <person name="Brugerolle De Fraissinette N."/>
            <person name="Rezende De Castro R."/>
            <person name="Schneider M.P."/>
            <person name="Vasconcelos V."/>
            <person name="Leao P.N."/>
        </authorList>
    </citation>
    <scope>NUCLEOTIDE SEQUENCE [LARGE SCALE GENOMIC DNA]</scope>
    <source>
        <strain evidence="2 3">LEGE 06123</strain>
    </source>
</reference>
<dbReference type="EMBL" id="JADEWN010000069">
    <property type="protein sequence ID" value="MBE9192907.1"/>
    <property type="molecule type" value="Genomic_DNA"/>
</dbReference>
<evidence type="ECO:0000313" key="2">
    <source>
        <dbReference type="EMBL" id="MBE9192907.1"/>
    </source>
</evidence>
<sequence length="57" mass="6301">MLQNTLRKVLIATSLLLPATLTLNVSKALADQRDFIVHNKTSYAIVNLYVSDSHSDS</sequence>
<keyword evidence="3" id="KW-1185">Reference proteome</keyword>
<evidence type="ECO:0000256" key="1">
    <source>
        <dbReference type="SAM" id="SignalP"/>
    </source>
</evidence>
<evidence type="ECO:0000313" key="3">
    <source>
        <dbReference type="Proteomes" id="UP000651156"/>
    </source>
</evidence>
<name>A0ABR9UX88_9CHRO</name>
<proteinExistence type="predicted"/>
<feature type="signal peptide" evidence="1">
    <location>
        <begin position="1"/>
        <end position="30"/>
    </location>
</feature>
<feature type="chain" id="PRO_5046147932" evidence="1">
    <location>
        <begin position="31"/>
        <end position="57"/>
    </location>
</feature>
<dbReference type="RefSeq" id="WP_193934313.1">
    <property type="nucleotide sequence ID" value="NZ_CAWPMZ010000110.1"/>
</dbReference>